<evidence type="ECO:0000313" key="5">
    <source>
        <dbReference type="EMBL" id="KAG2971303.1"/>
    </source>
</evidence>
<dbReference type="Proteomes" id="UP000251314">
    <property type="component" value="Unassembled WGS sequence"/>
</dbReference>
<protein>
    <submittedName>
        <fullName evidence="7">Uncharacterized protein</fullName>
    </submittedName>
</protein>
<proteinExistence type="predicted"/>
<evidence type="ECO:0000256" key="1">
    <source>
        <dbReference type="SAM" id="Coils"/>
    </source>
</evidence>
<name>A0A329RU79_9STRA</name>
<sequence length="313" mass="35008">MKKYAIQNAQLKSAYSDAESKYATMVNAAKSLQTEIAKQTQDIKFRDLAIERLEAQMKSNSQTFTDSTQVLETMLNDKAQQETSLRQQLSNLQKATSELTQLNAEIEARSVAVQRHIQTIQESSEAKINDAMLTVAAARIAGAIKTNKHRAAKERLTATIASEKQKADSDRQELQQKSQAEASGLIKQIEQLQHGQLTLRQEHQTAAANSNQAQASLQAQLANANRRFKAETIRYTNALANVQMLEAEKLSNQLEIQRLEEKMKAITGIHSESEIKESTQREQIQALQIKLGEVQKNKATVDQELVLQCTPNH</sequence>
<comment type="caution">
    <text evidence="7">The sequence shown here is derived from an EMBL/GenBank/DDBJ whole genome shotgun (WGS) entry which is preliminary data.</text>
</comment>
<dbReference type="Proteomes" id="UP000774804">
    <property type="component" value="Unassembled WGS sequence"/>
</dbReference>
<dbReference type="AlphaFoldDB" id="A0A329RU79"/>
<dbReference type="EMBL" id="RCMK01000529">
    <property type="protein sequence ID" value="KAG2923728.1"/>
    <property type="molecule type" value="Genomic_DNA"/>
</dbReference>
<keyword evidence="1" id="KW-0175">Coiled coil</keyword>
<evidence type="ECO:0000313" key="2">
    <source>
        <dbReference type="EMBL" id="KAG2850762.1"/>
    </source>
</evidence>
<dbReference type="Proteomes" id="UP000736787">
    <property type="component" value="Unassembled WGS sequence"/>
</dbReference>
<dbReference type="EMBL" id="RCMI01000668">
    <property type="protein sequence ID" value="KAG2901380.1"/>
    <property type="molecule type" value="Genomic_DNA"/>
</dbReference>
<gene>
    <name evidence="7" type="ORF">PC110_g16632</name>
    <name evidence="2" type="ORF">PC113_g16491</name>
    <name evidence="3" type="ORF">PC115_g15883</name>
    <name evidence="4" type="ORF">PC117_g15636</name>
    <name evidence="5" type="ORF">PC118_g16356</name>
    <name evidence="6" type="ORF">PC129_g14732</name>
</gene>
<dbReference type="EMBL" id="RCML01000676">
    <property type="protein sequence ID" value="KAG2971303.1"/>
    <property type="molecule type" value="Genomic_DNA"/>
</dbReference>
<dbReference type="Proteomes" id="UP000697107">
    <property type="component" value="Unassembled WGS sequence"/>
</dbReference>
<evidence type="ECO:0000313" key="4">
    <source>
        <dbReference type="EMBL" id="KAG2923728.1"/>
    </source>
</evidence>
<feature type="coiled-coil region" evidence="1">
    <location>
        <begin position="207"/>
        <end position="304"/>
    </location>
</feature>
<dbReference type="EMBL" id="RCMV01000645">
    <property type="protein sequence ID" value="KAG3214354.1"/>
    <property type="molecule type" value="Genomic_DNA"/>
</dbReference>
<dbReference type="OrthoDB" id="10303054at2759"/>
<evidence type="ECO:0000313" key="6">
    <source>
        <dbReference type="EMBL" id="KAG3214354.1"/>
    </source>
</evidence>
<dbReference type="EMBL" id="RCMG01000658">
    <property type="protein sequence ID" value="KAG2850762.1"/>
    <property type="molecule type" value="Genomic_DNA"/>
</dbReference>
<reference evidence="2" key="2">
    <citation type="submission" date="2018-10" db="EMBL/GenBank/DDBJ databases">
        <title>Effector identification in a new, highly contiguous assembly of the strawberry crown rot pathogen Phytophthora cactorum.</title>
        <authorList>
            <person name="Armitage A.D."/>
            <person name="Nellist C.F."/>
            <person name="Bates H."/>
            <person name="Vickerstaff R.J."/>
            <person name="Harrison R.J."/>
        </authorList>
    </citation>
    <scope>NUCLEOTIDE SEQUENCE</scope>
    <source>
        <strain evidence="2">15-7</strain>
        <strain evidence="3">4032</strain>
        <strain evidence="4">4040</strain>
        <strain evidence="5">P415</strain>
        <strain evidence="6">P421</strain>
    </source>
</reference>
<organism evidence="7 8">
    <name type="scientific">Phytophthora cactorum</name>
    <dbReference type="NCBI Taxonomy" id="29920"/>
    <lineage>
        <taxon>Eukaryota</taxon>
        <taxon>Sar</taxon>
        <taxon>Stramenopiles</taxon>
        <taxon>Oomycota</taxon>
        <taxon>Peronosporomycetes</taxon>
        <taxon>Peronosporales</taxon>
        <taxon>Peronosporaceae</taxon>
        <taxon>Phytophthora</taxon>
    </lineage>
</organism>
<dbReference type="EMBL" id="MJFZ01000602">
    <property type="protein sequence ID" value="RAW26962.1"/>
    <property type="molecule type" value="Genomic_DNA"/>
</dbReference>
<evidence type="ECO:0000313" key="7">
    <source>
        <dbReference type="EMBL" id="RAW26962.1"/>
    </source>
</evidence>
<dbReference type="Proteomes" id="UP000760860">
    <property type="component" value="Unassembled WGS sequence"/>
</dbReference>
<reference evidence="7 8" key="1">
    <citation type="submission" date="2018-01" db="EMBL/GenBank/DDBJ databases">
        <title>Draft genome of the strawberry crown rot pathogen Phytophthora cactorum.</title>
        <authorList>
            <person name="Armitage A.D."/>
            <person name="Lysoe E."/>
            <person name="Nellist C.F."/>
            <person name="Harrison R.J."/>
            <person name="Brurberg M.B."/>
        </authorList>
    </citation>
    <scope>NUCLEOTIDE SEQUENCE [LARGE SCALE GENOMIC DNA]</scope>
    <source>
        <strain evidence="7 8">10300</strain>
    </source>
</reference>
<evidence type="ECO:0000313" key="3">
    <source>
        <dbReference type="EMBL" id="KAG2901380.1"/>
    </source>
</evidence>
<feature type="coiled-coil region" evidence="1">
    <location>
        <begin position="75"/>
        <end position="109"/>
    </location>
</feature>
<dbReference type="VEuPathDB" id="FungiDB:PC110_g16632"/>
<accession>A0A329RU79</accession>
<keyword evidence="8" id="KW-1185">Reference proteome</keyword>
<evidence type="ECO:0000313" key="8">
    <source>
        <dbReference type="Proteomes" id="UP000251314"/>
    </source>
</evidence>
<dbReference type="Proteomes" id="UP000735874">
    <property type="component" value="Unassembled WGS sequence"/>
</dbReference>